<evidence type="ECO:0000313" key="3">
    <source>
        <dbReference type="Proteomes" id="UP000190460"/>
    </source>
</evidence>
<evidence type="ECO:0000313" key="2">
    <source>
        <dbReference type="EMBL" id="SKA85741.1"/>
    </source>
</evidence>
<keyword evidence="3" id="KW-1185">Reference proteome</keyword>
<organism evidence="2 3">
    <name type="scientific">Thiothrix eikelboomii</name>
    <dbReference type="NCBI Taxonomy" id="92487"/>
    <lineage>
        <taxon>Bacteria</taxon>
        <taxon>Pseudomonadati</taxon>
        <taxon>Pseudomonadota</taxon>
        <taxon>Gammaproteobacteria</taxon>
        <taxon>Thiotrichales</taxon>
        <taxon>Thiotrichaceae</taxon>
        <taxon>Thiothrix</taxon>
    </lineage>
</organism>
<keyword evidence="1" id="KW-0732">Signal</keyword>
<dbReference type="STRING" id="92487.SAMN02745130_02630"/>
<dbReference type="EMBL" id="FUYB01000014">
    <property type="protein sequence ID" value="SKA85741.1"/>
    <property type="molecule type" value="Genomic_DNA"/>
</dbReference>
<dbReference type="AlphaFoldDB" id="A0A1T4XA26"/>
<protein>
    <submittedName>
        <fullName evidence="2">Uncharacterized protein</fullName>
    </submittedName>
</protein>
<evidence type="ECO:0000256" key="1">
    <source>
        <dbReference type="SAM" id="SignalP"/>
    </source>
</evidence>
<name>A0A1T4XA26_9GAMM</name>
<reference evidence="2 3" key="1">
    <citation type="submission" date="2017-02" db="EMBL/GenBank/DDBJ databases">
        <authorList>
            <person name="Peterson S.W."/>
        </authorList>
    </citation>
    <scope>NUCLEOTIDE SEQUENCE [LARGE SCALE GENOMIC DNA]</scope>
    <source>
        <strain evidence="2 3">ATCC 49788</strain>
    </source>
</reference>
<gene>
    <name evidence="2" type="ORF">SAMN02745130_02630</name>
</gene>
<dbReference type="Proteomes" id="UP000190460">
    <property type="component" value="Unassembled WGS sequence"/>
</dbReference>
<accession>A0A1T4XA26</accession>
<sequence length="163" mass="16687">MRVLIPGLLLYGLSLSAGAITLTVSDANIPSTALGTLDSAGDYFPSSVESLSQVAAAAIGSAPTTPAVSNSECGATDPAWKLQAQLSTSVAGLTLRVRRTSNGTGGTVYGGESYITLSALPTTLFCGNSDVTDIGLQFQIDAVDVGDGHGTRQWQVDYTVETL</sequence>
<dbReference type="RefSeq" id="WP_078923088.1">
    <property type="nucleotide sequence ID" value="NZ_FUYB01000014.1"/>
</dbReference>
<feature type="chain" id="PRO_5013114966" evidence="1">
    <location>
        <begin position="20"/>
        <end position="163"/>
    </location>
</feature>
<proteinExistence type="predicted"/>
<feature type="signal peptide" evidence="1">
    <location>
        <begin position="1"/>
        <end position="19"/>
    </location>
</feature>